<evidence type="ECO:0000313" key="8">
    <source>
        <dbReference type="Proteomes" id="UP000677054"/>
    </source>
</evidence>
<keyword evidence="1" id="KW-0677">Repeat</keyword>
<keyword evidence="4" id="KW-0732">Signal</keyword>
<dbReference type="PROSITE" id="PS50041">
    <property type="entry name" value="C_TYPE_LECTIN_2"/>
    <property type="match status" value="1"/>
</dbReference>
<dbReference type="Gene3D" id="2.60.120.290">
    <property type="entry name" value="Spermadhesin, CUB domain"/>
    <property type="match status" value="1"/>
</dbReference>
<feature type="domain" description="C-type lectin" evidence="6">
    <location>
        <begin position="144"/>
        <end position="277"/>
    </location>
</feature>
<dbReference type="SUPFAM" id="SSF49854">
    <property type="entry name" value="Spermadhesin, CUB domain"/>
    <property type="match status" value="1"/>
</dbReference>
<sequence>MGPQAHITCLLLLGLFHWSSEQGDCNRTFTGWGTFSSPNYPNNYYDDYFCWYDIRAPTDGWVYLEFLEFDLEWSYACEDDSLEMVGHGDHWTDIKCGAFQPFETQWDAIHIFLKFKTNNLITRRGFSVTYVTVVPECEEGWEEFQYGCYYFTNERKTALEALMECEDVGANLASIHDDAEYIFISAHAPSSPFWIGLKTQGSLHEWIDGTSYEYEVPNLNFFDDGFTYTWTDKWVNENCTSNEPVSHSRSLGENCAYATFDARGDLHSNERFPFVCKKDRLKSILRGN</sequence>
<evidence type="ECO:0000256" key="3">
    <source>
        <dbReference type="PROSITE-ProRule" id="PRU00059"/>
    </source>
</evidence>
<dbReference type="SUPFAM" id="SSF56436">
    <property type="entry name" value="C-type lectin-like"/>
    <property type="match status" value="1"/>
</dbReference>
<evidence type="ECO:0000256" key="1">
    <source>
        <dbReference type="ARBA" id="ARBA00022737"/>
    </source>
</evidence>
<evidence type="ECO:0000313" key="7">
    <source>
        <dbReference type="EMBL" id="CAD7242319.1"/>
    </source>
</evidence>
<dbReference type="Proteomes" id="UP000677054">
    <property type="component" value="Unassembled WGS sequence"/>
</dbReference>
<feature type="chain" id="PRO_5036209001" evidence="4">
    <location>
        <begin position="22"/>
        <end position="288"/>
    </location>
</feature>
<gene>
    <name evidence="7" type="ORF">DSTB1V02_LOCUS2288</name>
</gene>
<evidence type="ECO:0000259" key="5">
    <source>
        <dbReference type="PROSITE" id="PS01180"/>
    </source>
</evidence>
<dbReference type="SMART" id="SM00042">
    <property type="entry name" value="CUB"/>
    <property type="match status" value="1"/>
</dbReference>
<dbReference type="Pfam" id="PF00059">
    <property type="entry name" value="Lectin_C"/>
    <property type="match status" value="1"/>
</dbReference>
<dbReference type="Pfam" id="PF00431">
    <property type="entry name" value="CUB"/>
    <property type="match status" value="1"/>
</dbReference>
<protein>
    <submittedName>
        <fullName evidence="7">Uncharacterized protein</fullName>
    </submittedName>
</protein>
<comment type="caution">
    <text evidence="3">Lacks conserved residue(s) required for the propagation of feature annotation.</text>
</comment>
<keyword evidence="2" id="KW-1015">Disulfide bond</keyword>
<dbReference type="Gene3D" id="3.10.100.10">
    <property type="entry name" value="Mannose-Binding Protein A, subunit A"/>
    <property type="match status" value="1"/>
</dbReference>
<dbReference type="EMBL" id="LR899767">
    <property type="protein sequence ID" value="CAD7242319.1"/>
    <property type="molecule type" value="Genomic_DNA"/>
</dbReference>
<feature type="domain" description="CUB" evidence="5">
    <location>
        <begin position="21"/>
        <end position="133"/>
    </location>
</feature>
<dbReference type="InterPro" id="IPR000859">
    <property type="entry name" value="CUB_dom"/>
</dbReference>
<keyword evidence="8" id="KW-1185">Reference proteome</keyword>
<evidence type="ECO:0000259" key="6">
    <source>
        <dbReference type="PROSITE" id="PS50041"/>
    </source>
</evidence>
<accession>A0A7R8X266</accession>
<dbReference type="InterPro" id="IPR035914">
    <property type="entry name" value="Sperma_CUB_dom_sf"/>
</dbReference>
<dbReference type="PROSITE" id="PS01180">
    <property type="entry name" value="CUB"/>
    <property type="match status" value="1"/>
</dbReference>
<evidence type="ECO:0000256" key="4">
    <source>
        <dbReference type="SAM" id="SignalP"/>
    </source>
</evidence>
<proteinExistence type="predicted"/>
<evidence type="ECO:0000256" key="2">
    <source>
        <dbReference type="ARBA" id="ARBA00023157"/>
    </source>
</evidence>
<dbReference type="CDD" id="cd00041">
    <property type="entry name" value="CUB"/>
    <property type="match status" value="1"/>
</dbReference>
<dbReference type="PANTHER" id="PTHR24251">
    <property type="entry name" value="OVOCHYMASE-RELATED"/>
    <property type="match status" value="1"/>
</dbReference>
<dbReference type="OrthoDB" id="441660at2759"/>
<dbReference type="PANTHER" id="PTHR24251:SF37">
    <property type="entry name" value="CUB DOMAIN-CONTAINING PROTEIN"/>
    <property type="match status" value="1"/>
</dbReference>
<dbReference type="InterPro" id="IPR016187">
    <property type="entry name" value="CTDL_fold"/>
</dbReference>
<dbReference type="InterPro" id="IPR001304">
    <property type="entry name" value="C-type_lectin-like"/>
</dbReference>
<reference evidence="7" key="1">
    <citation type="submission" date="2020-11" db="EMBL/GenBank/DDBJ databases">
        <authorList>
            <person name="Tran Van P."/>
        </authorList>
    </citation>
    <scope>NUCLEOTIDE SEQUENCE</scope>
</reference>
<dbReference type="AlphaFoldDB" id="A0A7R8X266"/>
<feature type="signal peptide" evidence="4">
    <location>
        <begin position="1"/>
        <end position="21"/>
    </location>
</feature>
<dbReference type="EMBL" id="CAJPEV010000250">
    <property type="protein sequence ID" value="CAG0882970.1"/>
    <property type="molecule type" value="Genomic_DNA"/>
</dbReference>
<dbReference type="InterPro" id="IPR016186">
    <property type="entry name" value="C-type_lectin-like/link_sf"/>
</dbReference>
<organism evidence="7">
    <name type="scientific">Darwinula stevensoni</name>
    <dbReference type="NCBI Taxonomy" id="69355"/>
    <lineage>
        <taxon>Eukaryota</taxon>
        <taxon>Metazoa</taxon>
        <taxon>Ecdysozoa</taxon>
        <taxon>Arthropoda</taxon>
        <taxon>Crustacea</taxon>
        <taxon>Oligostraca</taxon>
        <taxon>Ostracoda</taxon>
        <taxon>Podocopa</taxon>
        <taxon>Podocopida</taxon>
        <taxon>Darwinulocopina</taxon>
        <taxon>Darwinuloidea</taxon>
        <taxon>Darwinulidae</taxon>
        <taxon>Darwinula</taxon>
    </lineage>
</organism>
<dbReference type="SMART" id="SM00034">
    <property type="entry name" value="CLECT"/>
    <property type="match status" value="1"/>
</dbReference>
<name>A0A7R8X266_9CRUS</name>